<keyword evidence="3" id="KW-1185">Reference proteome</keyword>
<dbReference type="AlphaFoldDB" id="A0A7J6M1V7"/>
<dbReference type="EMBL" id="JAAPAO010000259">
    <property type="protein sequence ID" value="KAF4665484.1"/>
    <property type="molecule type" value="Genomic_DNA"/>
</dbReference>
<evidence type="ECO:0000256" key="1">
    <source>
        <dbReference type="SAM" id="SignalP"/>
    </source>
</evidence>
<proteinExistence type="predicted"/>
<protein>
    <submittedName>
        <fullName evidence="2">Uncharacterized protein</fullName>
    </submittedName>
</protein>
<sequence>MAATRIIIFGSLFVALQASSPFGLRGMYCTDDFTSPGGMRLVMSFTEYSYEPGSEAQPRTFAIGDVLLYGLGKNMSVVSHKTHYSTTTPQGPNEPNLGLSADVRSFSDAIGADETFLQPGGIYEYSTDVATFGIGSTKETKLDYESCYIILGNENFCSSSRKLKLRFGVNPAGDIVERRLTILHNDEVLTTLEYGFNGTSYPFRLSLVKNKPRQFDKLLTLMDRGTPASTENFWMNGEALAYDPIRSEVKLSIGGGMKDDVFTLC</sequence>
<evidence type="ECO:0000313" key="3">
    <source>
        <dbReference type="Proteomes" id="UP000591131"/>
    </source>
</evidence>
<name>A0A7J6M1V7_PERCH</name>
<accession>A0A7J6M1V7</accession>
<dbReference type="Proteomes" id="UP000591131">
    <property type="component" value="Unassembled WGS sequence"/>
</dbReference>
<feature type="signal peptide" evidence="1">
    <location>
        <begin position="1"/>
        <end position="18"/>
    </location>
</feature>
<keyword evidence="1" id="KW-0732">Signal</keyword>
<gene>
    <name evidence="2" type="ORF">FOL47_004549</name>
</gene>
<comment type="caution">
    <text evidence="2">The sequence shown here is derived from an EMBL/GenBank/DDBJ whole genome shotgun (WGS) entry which is preliminary data.</text>
</comment>
<evidence type="ECO:0000313" key="2">
    <source>
        <dbReference type="EMBL" id="KAF4665484.1"/>
    </source>
</evidence>
<organism evidence="2 3">
    <name type="scientific">Perkinsus chesapeaki</name>
    <name type="common">Clam parasite</name>
    <name type="synonym">Perkinsus andrewsi</name>
    <dbReference type="NCBI Taxonomy" id="330153"/>
    <lineage>
        <taxon>Eukaryota</taxon>
        <taxon>Sar</taxon>
        <taxon>Alveolata</taxon>
        <taxon>Perkinsozoa</taxon>
        <taxon>Perkinsea</taxon>
        <taxon>Perkinsida</taxon>
        <taxon>Perkinsidae</taxon>
        <taxon>Perkinsus</taxon>
    </lineage>
</organism>
<reference evidence="2 3" key="1">
    <citation type="submission" date="2020-04" db="EMBL/GenBank/DDBJ databases">
        <title>Perkinsus chesapeaki whole genome sequence.</title>
        <authorList>
            <person name="Bogema D.R."/>
        </authorList>
    </citation>
    <scope>NUCLEOTIDE SEQUENCE [LARGE SCALE GENOMIC DNA]</scope>
    <source>
        <strain evidence="2">ATCC PRA-425</strain>
    </source>
</reference>
<feature type="chain" id="PRO_5029567001" evidence="1">
    <location>
        <begin position="19"/>
        <end position="265"/>
    </location>
</feature>